<dbReference type="OrthoDB" id="2668416at2759"/>
<feature type="compositionally biased region" description="Basic and acidic residues" evidence="1">
    <location>
        <begin position="249"/>
        <end position="262"/>
    </location>
</feature>
<evidence type="ECO:0000259" key="2">
    <source>
        <dbReference type="Pfam" id="PF26138"/>
    </source>
</evidence>
<feature type="domain" description="DUF8040" evidence="2">
    <location>
        <begin position="57"/>
        <end position="142"/>
    </location>
</feature>
<protein>
    <recommendedName>
        <fullName evidence="2">DUF8040 domain-containing protein</fullName>
    </recommendedName>
</protein>
<dbReference type="InterPro" id="IPR045249">
    <property type="entry name" value="HARBI1-like"/>
</dbReference>
<proteinExistence type="predicted"/>
<dbReference type="InterPro" id="IPR058353">
    <property type="entry name" value="DUF8040"/>
</dbReference>
<feature type="region of interest" description="Disordered" evidence="1">
    <location>
        <begin position="234"/>
        <end position="262"/>
    </location>
</feature>
<dbReference type="AlphaFoldDB" id="A0A9P0JMG3"/>
<dbReference type="InterPro" id="IPR006912">
    <property type="entry name" value="Harbinger_derived_prot"/>
</dbReference>
<evidence type="ECO:0000313" key="4">
    <source>
        <dbReference type="Proteomes" id="UP001152888"/>
    </source>
</evidence>
<accession>A0A9P0JMG3</accession>
<dbReference type="PANTHER" id="PTHR22930">
    <property type="match status" value="1"/>
</dbReference>
<name>A0A9P0JMG3_ACAOB</name>
<reference evidence="3" key="1">
    <citation type="submission" date="2022-03" db="EMBL/GenBank/DDBJ databases">
        <authorList>
            <person name="Sayadi A."/>
        </authorList>
    </citation>
    <scope>NUCLEOTIDE SEQUENCE</scope>
</reference>
<evidence type="ECO:0000256" key="1">
    <source>
        <dbReference type="SAM" id="MobiDB-lite"/>
    </source>
</evidence>
<gene>
    <name evidence="3" type="ORF">ACAOBT_LOCUS1401</name>
</gene>
<dbReference type="Proteomes" id="UP001152888">
    <property type="component" value="Unassembled WGS sequence"/>
</dbReference>
<comment type="caution">
    <text evidence="3">The sequence shown here is derived from an EMBL/GenBank/DDBJ whole genome shotgun (WGS) entry which is preliminary data.</text>
</comment>
<dbReference type="Pfam" id="PF26138">
    <property type="entry name" value="DUF8040"/>
    <property type="match status" value="1"/>
</dbReference>
<evidence type="ECO:0000313" key="3">
    <source>
        <dbReference type="EMBL" id="CAH1956060.1"/>
    </source>
</evidence>
<keyword evidence="4" id="KW-1185">Reference proteome</keyword>
<sequence length="262" mass="30922">MRCVNRKLAVYRRYSTRMDAVALYWYYRRRRKIRRYWQHPLMAQRSREGAYGLLMSQLRGDESKFFNYFRMSMSTFDELLKLLEKDLKKQDTRWRKSICPEEKLAIFLRYAASGCSFKDLHYTYRVGVSTVSNIIKEVSRCIWNNLSEKFMRLPTSVDEWEQIASGAVDGKHIRLKKPLNSGSLARRYVECAFGILANKWRISHRPLDIDKTTALSTVTACTILHNFIRDKEGSNSDNNVSQEFSYENLPHEVRTRGDNTEN</sequence>
<feature type="compositionally biased region" description="Polar residues" evidence="1">
    <location>
        <begin position="235"/>
        <end position="245"/>
    </location>
</feature>
<organism evidence="3 4">
    <name type="scientific">Acanthoscelides obtectus</name>
    <name type="common">Bean weevil</name>
    <name type="synonym">Bruchus obtectus</name>
    <dbReference type="NCBI Taxonomy" id="200917"/>
    <lineage>
        <taxon>Eukaryota</taxon>
        <taxon>Metazoa</taxon>
        <taxon>Ecdysozoa</taxon>
        <taxon>Arthropoda</taxon>
        <taxon>Hexapoda</taxon>
        <taxon>Insecta</taxon>
        <taxon>Pterygota</taxon>
        <taxon>Neoptera</taxon>
        <taxon>Endopterygota</taxon>
        <taxon>Coleoptera</taxon>
        <taxon>Polyphaga</taxon>
        <taxon>Cucujiformia</taxon>
        <taxon>Chrysomeloidea</taxon>
        <taxon>Chrysomelidae</taxon>
        <taxon>Bruchinae</taxon>
        <taxon>Bruchini</taxon>
        <taxon>Acanthoscelides</taxon>
    </lineage>
</organism>
<dbReference type="Pfam" id="PF04827">
    <property type="entry name" value="Plant_tran"/>
    <property type="match status" value="1"/>
</dbReference>
<dbReference type="EMBL" id="CAKOFQ010006663">
    <property type="protein sequence ID" value="CAH1956060.1"/>
    <property type="molecule type" value="Genomic_DNA"/>
</dbReference>
<dbReference type="PANTHER" id="PTHR22930:SF269">
    <property type="entry name" value="NUCLEASE HARBI1-LIKE PROTEIN"/>
    <property type="match status" value="1"/>
</dbReference>